<keyword evidence="1" id="KW-0472">Membrane</keyword>
<protein>
    <recommendedName>
        <fullName evidence="4">DUF2335 domain-containing protein</fullName>
    </recommendedName>
</protein>
<evidence type="ECO:0008006" key="4">
    <source>
        <dbReference type="Google" id="ProtNLM"/>
    </source>
</evidence>
<dbReference type="InterPro" id="IPR019284">
    <property type="entry name" value="RP532"/>
</dbReference>
<feature type="transmembrane region" description="Helical" evidence="1">
    <location>
        <begin position="88"/>
        <end position="106"/>
    </location>
</feature>
<name>A0A532USI4_UNCL8</name>
<reference evidence="2 3" key="1">
    <citation type="submission" date="2017-06" db="EMBL/GenBank/DDBJ databases">
        <title>Novel microbial phyla capable of carbon fixation and sulfur reduction in deep-sea sediments.</title>
        <authorList>
            <person name="Huang J."/>
            <person name="Baker B."/>
            <person name="Wang Y."/>
        </authorList>
    </citation>
    <scope>NUCLEOTIDE SEQUENCE [LARGE SCALE GENOMIC DNA]</scope>
    <source>
        <strain evidence="2">B3_LCP</strain>
    </source>
</reference>
<feature type="transmembrane region" description="Helical" evidence="1">
    <location>
        <begin position="64"/>
        <end position="82"/>
    </location>
</feature>
<dbReference type="AlphaFoldDB" id="A0A532USI4"/>
<gene>
    <name evidence="2" type="ORF">CEE37_13135</name>
</gene>
<dbReference type="EMBL" id="NJBN01000011">
    <property type="protein sequence ID" value="TKJ37904.1"/>
    <property type="molecule type" value="Genomic_DNA"/>
</dbReference>
<dbReference type="Pfam" id="PF10097">
    <property type="entry name" value="DUF2335"/>
    <property type="match status" value="1"/>
</dbReference>
<evidence type="ECO:0000256" key="1">
    <source>
        <dbReference type="SAM" id="Phobius"/>
    </source>
</evidence>
<comment type="caution">
    <text evidence="2">The sequence shown here is derived from an EMBL/GenBank/DDBJ whole genome shotgun (WGS) entry which is preliminary data.</text>
</comment>
<keyword evidence="1" id="KW-0812">Transmembrane</keyword>
<dbReference type="Proteomes" id="UP000319619">
    <property type="component" value="Unassembled WGS sequence"/>
</dbReference>
<evidence type="ECO:0000313" key="3">
    <source>
        <dbReference type="Proteomes" id="UP000319619"/>
    </source>
</evidence>
<accession>A0A532USI4</accession>
<organism evidence="2 3">
    <name type="scientific">candidate division LCP-89 bacterium B3_LCP</name>
    <dbReference type="NCBI Taxonomy" id="2012998"/>
    <lineage>
        <taxon>Bacteria</taxon>
        <taxon>Pseudomonadati</taxon>
        <taxon>Bacteria division LCP-89</taxon>
    </lineage>
</organism>
<keyword evidence="1" id="KW-1133">Transmembrane helix</keyword>
<proteinExistence type="predicted"/>
<evidence type="ECO:0000313" key="2">
    <source>
        <dbReference type="EMBL" id="TKJ37904.1"/>
    </source>
</evidence>
<sequence length="122" mass="13709">MYSSYFNPETIAKLEDLHPGACERLFNLVEKEQQHLHMIDQTHLEAIIADAKVIRELEKSGQRIVTWLCYTILALGTTMVLLGHPWVAASLFTTVVAIVLGAYVFTRRTKVPTAEPAKDNKA</sequence>